<dbReference type="PRINTS" id="PR01490">
    <property type="entry name" value="RTXTOXIND"/>
</dbReference>
<gene>
    <name evidence="4" type="ORF">J2739_002983</name>
</gene>
<keyword evidence="3" id="KW-1133">Transmembrane helix</keyword>
<feature type="coiled-coil region" evidence="1">
    <location>
        <begin position="147"/>
        <end position="174"/>
    </location>
</feature>
<feature type="region of interest" description="Disordered" evidence="2">
    <location>
        <begin position="355"/>
        <end position="400"/>
    </location>
</feature>
<evidence type="ECO:0000256" key="3">
    <source>
        <dbReference type="SAM" id="Phobius"/>
    </source>
</evidence>
<organism evidence="4 5">
    <name type="scientific">Variovorax soli</name>
    <dbReference type="NCBI Taxonomy" id="376815"/>
    <lineage>
        <taxon>Bacteria</taxon>
        <taxon>Pseudomonadati</taxon>
        <taxon>Pseudomonadota</taxon>
        <taxon>Betaproteobacteria</taxon>
        <taxon>Burkholderiales</taxon>
        <taxon>Comamonadaceae</taxon>
        <taxon>Variovorax</taxon>
    </lineage>
</organism>
<dbReference type="EMBL" id="JAVDRF010000005">
    <property type="protein sequence ID" value="MDR6537210.1"/>
    <property type="molecule type" value="Genomic_DNA"/>
</dbReference>
<keyword evidence="3" id="KW-0812">Transmembrane</keyword>
<proteinExistence type="predicted"/>
<keyword evidence="1" id="KW-0175">Coiled coil</keyword>
<dbReference type="RefSeq" id="WP_309902905.1">
    <property type="nucleotide sequence ID" value="NZ_JAVDRF010000005.1"/>
</dbReference>
<evidence type="ECO:0000313" key="4">
    <source>
        <dbReference type="EMBL" id="MDR6537210.1"/>
    </source>
</evidence>
<keyword evidence="3" id="KW-0472">Membrane</keyword>
<keyword evidence="5" id="KW-1185">Reference proteome</keyword>
<name>A0ABU1NGR1_9BURK</name>
<feature type="transmembrane region" description="Helical" evidence="3">
    <location>
        <begin position="34"/>
        <end position="56"/>
    </location>
</feature>
<sequence>MERNSFNEDALFRREVFVAREKAWLGEIVLSRPLSFTVLSIGLAVLAASLLLYMVFGQYTRKIRASGYVVPNVGVIKVTASQAGIVTRLSVVDGQHVALGETLAVLNSERFTKAGDASTEVDKQLQLRSASLRLERAKLDELHDRQRKALGDRLANLRTELAQVRSAVSLQEDRVRLTDQMLAKQRELQVAGFVSNMALQQKEQERMADLASLESIRRNETGLLRDLHAVEADVASLPAKHLNELAAIDRGLSSIEQDRVENESRRELLLKSPQAGVVTAILTDQGKLAVPGQPLLNLIPERSELQADVYLPSKAAGFVRMGTRALLQFQAFPYQKFGSHEARVIKMSRVAVSGASCPTRQRPPCRASCSTSQASHSRRRRSWPTARKNRFSRAWASMPT</sequence>
<evidence type="ECO:0000313" key="5">
    <source>
        <dbReference type="Proteomes" id="UP001184230"/>
    </source>
</evidence>
<protein>
    <submittedName>
        <fullName evidence="4">Membrane fusion protein</fullName>
    </submittedName>
</protein>
<evidence type="ECO:0000256" key="2">
    <source>
        <dbReference type="SAM" id="MobiDB-lite"/>
    </source>
</evidence>
<dbReference type="PANTHER" id="PTHR30386:SF28">
    <property type="entry name" value="EXPORTED PROTEIN"/>
    <property type="match status" value="1"/>
</dbReference>
<evidence type="ECO:0000256" key="1">
    <source>
        <dbReference type="SAM" id="Coils"/>
    </source>
</evidence>
<comment type="caution">
    <text evidence="4">The sequence shown here is derived from an EMBL/GenBank/DDBJ whole genome shotgun (WGS) entry which is preliminary data.</text>
</comment>
<dbReference type="InterPro" id="IPR050739">
    <property type="entry name" value="MFP"/>
</dbReference>
<dbReference type="PANTHER" id="PTHR30386">
    <property type="entry name" value="MEMBRANE FUSION SUBUNIT OF EMRAB-TOLC MULTIDRUG EFFLUX PUMP"/>
    <property type="match status" value="1"/>
</dbReference>
<dbReference type="Proteomes" id="UP001184230">
    <property type="component" value="Unassembled WGS sequence"/>
</dbReference>
<reference evidence="4 5" key="1">
    <citation type="submission" date="2023-07" db="EMBL/GenBank/DDBJ databases">
        <title>Sorghum-associated microbial communities from plants grown in Nebraska, USA.</title>
        <authorList>
            <person name="Schachtman D."/>
        </authorList>
    </citation>
    <scope>NUCLEOTIDE SEQUENCE [LARGE SCALE GENOMIC DNA]</scope>
    <source>
        <strain evidence="4 5">DS1781</strain>
    </source>
</reference>
<accession>A0ABU1NGR1</accession>
<feature type="compositionally biased region" description="Basic residues" evidence="2">
    <location>
        <begin position="376"/>
        <end position="391"/>
    </location>
</feature>
<dbReference type="Gene3D" id="2.40.50.100">
    <property type="match status" value="1"/>
</dbReference>